<evidence type="ECO:0000313" key="2">
    <source>
        <dbReference type="Proteomes" id="UP000261031"/>
    </source>
</evidence>
<dbReference type="SUPFAM" id="SSF53822">
    <property type="entry name" value="Periplasmic binding protein-like I"/>
    <property type="match status" value="1"/>
</dbReference>
<proteinExistence type="predicted"/>
<reference evidence="1 2" key="1">
    <citation type="submission" date="2018-08" db="EMBL/GenBank/DDBJ databases">
        <title>A genome reference for cultivated species of the human gut microbiota.</title>
        <authorList>
            <person name="Zou Y."/>
            <person name="Xue W."/>
            <person name="Luo G."/>
        </authorList>
    </citation>
    <scope>NUCLEOTIDE SEQUENCE [LARGE SCALE GENOMIC DNA]</scope>
    <source>
        <strain evidence="1 2">OF05-12</strain>
    </source>
</reference>
<dbReference type="Gene3D" id="3.40.50.2300">
    <property type="match status" value="2"/>
</dbReference>
<dbReference type="Gene3D" id="1.10.260.40">
    <property type="entry name" value="lambda repressor-like DNA-binding domains"/>
    <property type="match status" value="1"/>
</dbReference>
<gene>
    <name evidence="1" type="ORF">DXA79_09965</name>
</gene>
<dbReference type="CDD" id="cd06267">
    <property type="entry name" value="PBP1_LacI_sugar_binding-like"/>
    <property type="match status" value="1"/>
</dbReference>
<dbReference type="InterPro" id="IPR046335">
    <property type="entry name" value="LacI/GalR-like_sensor"/>
</dbReference>
<dbReference type="Pfam" id="PF00356">
    <property type="entry name" value="LacI"/>
    <property type="match status" value="1"/>
</dbReference>
<protein>
    <submittedName>
        <fullName evidence="1">LacI family transcriptional regulator</fullName>
    </submittedName>
</protein>
<dbReference type="PANTHER" id="PTHR30146:SF109">
    <property type="entry name" value="HTH-TYPE TRANSCRIPTIONAL REGULATOR GALS"/>
    <property type="match status" value="1"/>
</dbReference>
<dbReference type="SUPFAM" id="SSF47413">
    <property type="entry name" value="lambda repressor-like DNA-binding domains"/>
    <property type="match status" value="1"/>
</dbReference>
<dbReference type="CDD" id="cd01392">
    <property type="entry name" value="HTH_LacI"/>
    <property type="match status" value="1"/>
</dbReference>
<dbReference type="AlphaFoldDB" id="A0A395ZM11"/>
<dbReference type="RefSeq" id="WP_039776024.1">
    <property type="nucleotide sequence ID" value="NZ_CP187539.1"/>
</dbReference>
<comment type="caution">
    <text evidence="1">The sequence shown here is derived from an EMBL/GenBank/DDBJ whole genome shotgun (WGS) entry which is preliminary data.</text>
</comment>
<dbReference type="InterPro" id="IPR028082">
    <property type="entry name" value="Peripla_BP_I"/>
</dbReference>
<dbReference type="GO" id="GO:0003700">
    <property type="term" value="F:DNA-binding transcription factor activity"/>
    <property type="evidence" value="ECO:0007669"/>
    <property type="project" value="TreeGrafter"/>
</dbReference>
<dbReference type="InterPro" id="IPR010982">
    <property type="entry name" value="Lambda_DNA-bd_dom_sf"/>
</dbReference>
<accession>A0A395ZM11</accession>
<dbReference type="SMART" id="SM00354">
    <property type="entry name" value="HTH_LACI"/>
    <property type="match status" value="1"/>
</dbReference>
<dbReference type="EMBL" id="QSWD01000009">
    <property type="protein sequence ID" value="RGP01060.1"/>
    <property type="molecule type" value="Genomic_DNA"/>
</dbReference>
<dbReference type="GO" id="GO:0000976">
    <property type="term" value="F:transcription cis-regulatory region binding"/>
    <property type="evidence" value="ECO:0007669"/>
    <property type="project" value="TreeGrafter"/>
</dbReference>
<sequence length="337" mass="37287">MKPTTQDVANKAGVSTATVSRTFAHPDKVLQETREKVMTAAQELGFTISRSASALKSQQSFRIAVLISEPVATWFNSHICGALNDVLQPEGYDICTYYIPDVTNRRQLFEEIPLRHNVDAVVVSSFGVDVMEIEDLRRLDIPLIGINVPVTQGFSATIGIDEYASMRLVVKHLHDLGHHRVCFVCSELKHAPLPYSADLRSDAFLRACHDVGESIEPLLIHVPREVDEPENYAISQLLTCSPRPTAVCCLSDGMAIPLLFKLMRSGIKVPQDMSLVGFDDSTYAKQFNLTTVHQEVDFLGAEAGRLVLDLIRGQQPEVQNRVLDTYLALRASTAPLS</sequence>
<organism evidence="1 2">
    <name type="scientific">Bifidobacterium pseudocatenulatum</name>
    <dbReference type="NCBI Taxonomy" id="28026"/>
    <lineage>
        <taxon>Bacteria</taxon>
        <taxon>Bacillati</taxon>
        <taxon>Actinomycetota</taxon>
        <taxon>Actinomycetes</taxon>
        <taxon>Bifidobacteriales</taxon>
        <taxon>Bifidobacteriaceae</taxon>
        <taxon>Bifidobacterium</taxon>
    </lineage>
</organism>
<evidence type="ECO:0000313" key="1">
    <source>
        <dbReference type="EMBL" id="RGP01060.1"/>
    </source>
</evidence>
<dbReference type="Pfam" id="PF13377">
    <property type="entry name" value="Peripla_BP_3"/>
    <property type="match status" value="1"/>
</dbReference>
<dbReference type="InterPro" id="IPR000843">
    <property type="entry name" value="HTH_LacI"/>
</dbReference>
<dbReference type="PROSITE" id="PS50932">
    <property type="entry name" value="HTH_LACI_2"/>
    <property type="match status" value="1"/>
</dbReference>
<dbReference type="Proteomes" id="UP000261031">
    <property type="component" value="Unassembled WGS sequence"/>
</dbReference>
<dbReference type="PANTHER" id="PTHR30146">
    <property type="entry name" value="LACI-RELATED TRANSCRIPTIONAL REPRESSOR"/>
    <property type="match status" value="1"/>
</dbReference>
<name>A0A395ZM11_BIFPS</name>